<sequence length="43" mass="5150">PSQEKEEKRKRIVTTFRYPCLSPKRRQSKREKSSSKTLVIQSK</sequence>
<gene>
    <name evidence="2" type="ORF">HMPREF3202_01497</name>
</gene>
<evidence type="ECO:0000256" key="1">
    <source>
        <dbReference type="SAM" id="MobiDB-lite"/>
    </source>
</evidence>
<dbReference type="PATRIC" id="fig|28125.4.peg.1482"/>
<reference evidence="2 3" key="1">
    <citation type="submission" date="2016-02" db="EMBL/GenBank/DDBJ databases">
        <authorList>
            <person name="Wen L."/>
            <person name="He K."/>
            <person name="Yang H."/>
        </authorList>
    </citation>
    <scope>NUCLEOTIDE SEQUENCE [LARGE SCALE GENOMIC DNA]</scope>
    <source>
        <strain evidence="2 3">GED7880</strain>
    </source>
</reference>
<accession>A0A137SU60</accession>
<dbReference type="Proteomes" id="UP000070093">
    <property type="component" value="Unassembled WGS sequence"/>
</dbReference>
<dbReference type="EMBL" id="LTAG01000084">
    <property type="protein sequence ID" value="KXO16032.1"/>
    <property type="molecule type" value="Genomic_DNA"/>
</dbReference>
<name>A0A137SU60_9BACT</name>
<evidence type="ECO:0000313" key="3">
    <source>
        <dbReference type="Proteomes" id="UP000070093"/>
    </source>
</evidence>
<feature type="non-terminal residue" evidence="2">
    <location>
        <position position="1"/>
    </location>
</feature>
<dbReference type="AlphaFoldDB" id="A0A137SU60"/>
<proteinExistence type="predicted"/>
<organism evidence="2 3">
    <name type="scientific">Prevotella bivia</name>
    <dbReference type="NCBI Taxonomy" id="28125"/>
    <lineage>
        <taxon>Bacteria</taxon>
        <taxon>Pseudomonadati</taxon>
        <taxon>Bacteroidota</taxon>
        <taxon>Bacteroidia</taxon>
        <taxon>Bacteroidales</taxon>
        <taxon>Prevotellaceae</taxon>
        <taxon>Prevotella</taxon>
    </lineage>
</organism>
<dbReference type="STRING" id="28125.HMPREF3202_01497"/>
<evidence type="ECO:0000313" key="2">
    <source>
        <dbReference type="EMBL" id="KXO16032.1"/>
    </source>
</evidence>
<feature type="region of interest" description="Disordered" evidence="1">
    <location>
        <begin position="1"/>
        <end position="43"/>
    </location>
</feature>
<protein>
    <submittedName>
        <fullName evidence="2">Uncharacterized protein</fullName>
    </submittedName>
</protein>
<comment type="caution">
    <text evidence="2">The sequence shown here is derived from an EMBL/GenBank/DDBJ whole genome shotgun (WGS) entry which is preliminary data.</text>
</comment>